<feature type="compositionally biased region" description="Polar residues" evidence="1">
    <location>
        <begin position="1"/>
        <end position="12"/>
    </location>
</feature>
<dbReference type="RefSeq" id="WP_378591752.1">
    <property type="nucleotide sequence ID" value="NZ_JBHSKD010000019.1"/>
</dbReference>
<sequence>MSQQDTTRQTPVQFPPIPLLSGDTVEGSDGPARLRSVTVCITLDDGSRMDIDLESRFGGWWAPTGASTSAAAEG</sequence>
<accession>A0ABW0BLE4</accession>
<keyword evidence="3" id="KW-1185">Reference proteome</keyword>
<dbReference type="Proteomes" id="UP001596087">
    <property type="component" value="Unassembled WGS sequence"/>
</dbReference>
<name>A0ABW0BLE4_9ACTN</name>
<dbReference type="EMBL" id="JBHSKD010000019">
    <property type="protein sequence ID" value="MFC5178179.1"/>
    <property type="molecule type" value="Genomic_DNA"/>
</dbReference>
<evidence type="ECO:0000313" key="2">
    <source>
        <dbReference type="EMBL" id="MFC5178179.1"/>
    </source>
</evidence>
<comment type="caution">
    <text evidence="2">The sequence shown here is derived from an EMBL/GenBank/DDBJ whole genome shotgun (WGS) entry which is preliminary data.</text>
</comment>
<reference evidence="3" key="1">
    <citation type="journal article" date="2019" name="Int. J. Syst. Evol. Microbiol.">
        <title>The Global Catalogue of Microorganisms (GCM) 10K type strain sequencing project: providing services to taxonomists for standard genome sequencing and annotation.</title>
        <authorList>
            <consortium name="The Broad Institute Genomics Platform"/>
            <consortium name="The Broad Institute Genome Sequencing Center for Infectious Disease"/>
            <person name="Wu L."/>
            <person name="Ma J."/>
        </authorList>
    </citation>
    <scope>NUCLEOTIDE SEQUENCE [LARGE SCALE GENOMIC DNA]</scope>
    <source>
        <strain evidence="3">DFY41</strain>
    </source>
</reference>
<evidence type="ECO:0000256" key="1">
    <source>
        <dbReference type="SAM" id="MobiDB-lite"/>
    </source>
</evidence>
<feature type="region of interest" description="Disordered" evidence="1">
    <location>
        <begin position="1"/>
        <end position="31"/>
    </location>
</feature>
<evidence type="ECO:0000313" key="3">
    <source>
        <dbReference type="Proteomes" id="UP001596087"/>
    </source>
</evidence>
<organism evidence="2 3">
    <name type="scientific">Nocardioides taihuensis</name>
    <dbReference type="NCBI Taxonomy" id="1835606"/>
    <lineage>
        <taxon>Bacteria</taxon>
        <taxon>Bacillati</taxon>
        <taxon>Actinomycetota</taxon>
        <taxon>Actinomycetes</taxon>
        <taxon>Propionibacteriales</taxon>
        <taxon>Nocardioidaceae</taxon>
        <taxon>Nocardioides</taxon>
    </lineage>
</organism>
<proteinExistence type="predicted"/>
<protein>
    <submittedName>
        <fullName evidence="2">Uncharacterized protein</fullName>
    </submittedName>
</protein>
<gene>
    <name evidence="2" type="ORF">ACFPGP_15980</name>
</gene>